<dbReference type="PROSITE" id="PS50006">
    <property type="entry name" value="FHA_DOMAIN"/>
    <property type="match status" value="1"/>
</dbReference>
<comment type="caution">
    <text evidence="13">The sequence shown here is derived from an EMBL/GenBank/DDBJ whole genome shotgun (WGS) entry which is preliminary data.</text>
</comment>
<dbReference type="SMART" id="SM00220">
    <property type="entry name" value="S_TKc"/>
    <property type="match status" value="1"/>
</dbReference>
<dbReference type="PROSITE" id="PS50011">
    <property type="entry name" value="PROTEIN_KINASE_DOM"/>
    <property type="match status" value="1"/>
</dbReference>
<dbReference type="Pfam" id="PF00498">
    <property type="entry name" value="FHA"/>
    <property type="match status" value="1"/>
</dbReference>
<keyword evidence="14" id="KW-1185">Reference proteome</keyword>
<keyword evidence="5" id="KW-0808">Transferase</keyword>
<dbReference type="Gene3D" id="2.60.200.20">
    <property type="match status" value="1"/>
</dbReference>
<dbReference type="Gene3D" id="1.10.510.10">
    <property type="entry name" value="Transferase(Phosphotransferase) domain 1"/>
    <property type="match status" value="1"/>
</dbReference>
<dbReference type="Pfam" id="PF00069">
    <property type="entry name" value="Pkinase"/>
    <property type="match status" value="1"/>
</dbReference>
<feature type="domain" description="FHA" evidence="11">
    <location>
        <begin position="208"/>
        <end position="259"/>
    </location>
</feature>
<dbReference type="GO" id="GO:0004674">
    <property type="term" value="F:protein serine/threonine kinase activity"/>
    <property type="evidence" value="ECO:0007669"/>
    <property type="project" value="UniProtKB-KW"/>
</dbReference>
<evidence type="ECO:0000256" key="7">
    <source>
        <dbReference type="ARBA" id="ARBA00047899"/>
    </source>
</evidence>
<feature type="binding site" evidence="9">
    <location>
        <position position="384"/>
    </location>
    <ligand>
        <name>ATP</name>
        <dbReference type="ChEBI" id="CHEBI:30616"/>
    </ligand>
</feature>
<dbReference type="SUPFAM" id="SSF49879">
    <property type="entry name" value="SMAD/FHA domain"/>
    <property type="match status" value="1"/>
</dbReference>
<dbReference type="SUPFAM" id="SSF56112">
    <property type="entry name" value="Protein kinase-like (PK-like)"/>
    <property type="match status" value="1"/>
</dbReference>
<dbReference type="InterPro" id="IPR000719">
    <property type="entry name" value="Prot_kinase_dom"/>
</dbReference>
<dbReference type="GO" id="GO:0005524">
    <property type="term" value="F:ATP binding"/>
    <property type="evidence" value="ECO:0007669"/>
    <property type="project" value="UniProtKB-UniRule"/>
</dbReference>
<keyword evidence="6 9" id="KW-0067">ATP-binding</keyword>
<dbReference type="CDD" id="cd00060">
    <property type="entry name" value="FHA"/>
    <property type="match status" value="1"/>
</dbReference>
<feature type="compositionally biased region" description="Polar residues" evidence="10">
    <location>
        <begin position="661"/>
        <end position="670"/>
    </location>
</feature>
<protein>
    <recommendedName>
        <fullName evidence="2">non-specific serine/threonine protein kinase</fullName>
        <ecNumber evidence="2">2.7.11.1</ecNumber>
    </recommendedName>
</protein>
<keyword evidence="5" id="KW-0418">Kinase</keyword>
<feature type="compositionally biased region" description="Basic and acidic residues" evidence="10">
    <location>
        <begin position="98"/>
        <end position="107"/>
    </location>
</feature>
<evidence type="ECO:0000256" key="3">
    <source>
        <dbReference type="ARBA" id="ARBA00022527"/>
    </source>
</evidence>
<dbReference type="PROSITE" id="PS00108">
    <property type="entry name" value="PROTEIN_KINASE_ST"/>
    <property type="match status" value="1"/>
</dbReference>
<evidence type="ECO:0000256" key="9">
    <source>
        <dbReference type="PROSITE-ProRule" id="PRU10141"/>
    </source>
</evidence>
<gene>
    <name evidence="13" type="ORF">NEMBOFW57_006240</name>
</gene>
<name>A0AAD4I2F4_9PEZI</name>
<feature type="region of interest" description="Disordered" evidence="10">
    <location>
        <begin position="643"/>
        <end position="672"/>
    </location>
</feature>
<dbReference type="PROSITE" id="PS00107">
    <property type="entry name" value="PROTEIN_KINASE_ATP"/>
    <property type="match status" value="1"/>
</dbReference>
<evidence type="ECO:0000256" key="1">
    <source>
        <dbReference type="ARBA" id="ARBA00005575"/>
    </source>
</evidence>
<comment type="similarity">
    <text evidence="1">Belongs to the protein kinase superfamily. CAMK Ser/Thr protein kinase family. CHEK2 subfamily.</text>
</comment>
<feature type="compositionally biased region" description="Basic and acidic residues" evidence="10">
    <location>
        <begin position="650"/>
        <end position="660"/>
    </location>
</feature>
<dbReference type="InterPro" id="IPR011009">
    <property type="entry name" value="Kinase-like_dom_sf"/>
</dbReference>
<dbReference type="EC" id="2.7.11.1" evidence="2"/>
<dbReference type="InterPro" id="IPR017441">
    <property type="entry name" value="Protein_kinase_ATP_BS"/>
</dbReference>
<evidence type="ECO:0000313" key="14">
    <source>
        <dbReference type="Proteomes" id="UP001197093"/>
    </source>
</evidence>
<keyword evidence="4 9" id="KW-0547">Nucleotide-binding</keyword>
<dbReference type="Proteomes" id="UP001197093">
    <property type="component" value="Unassembled WGS sequence"/>
</dbReference>
<dbReference type="AlphaFoldDB" id="A0AAD4I2F4"/>
<evidence type="ECO:0000256" key="8">
    <source>
        <dbReference type="ARBA" id="ARBA00048679"/>
    </source>
</evidence>
<evidence type="ECO:0000313" key="13">
    <source>
        <dbReference type="EMBL" id="KAG7289863.1"/>
    </source>
</evidence>
<dbReference type="EMBL" id="JAHCVI010000002">
    <property type="protein sequence ID" value="KAG7289863.1"/>
    <property type="molecule type" value="Genomic_DNA"/>
</dbReference>
<evidence type="ECO:0000259" key="12">
    <source>
        <dbReference type="PROSITE" id="PS50011"/>
    </source>
</evidence>
<evidence type="ECO:0000256" key="6">
    <source>
        <dbReference type="ARBA" id="ARBA00022840"/>
    </source>
</evidence>
<dbReference type="InterPro" id="IPR000253">
    <property type="entry name" value="FHA_dom"/>
</dbReference>
<evidence type="ECO:0000256" key="5">
    <source>
        <dbReference type="ARBA" id="ARBA00022777"/>
    </source>
</evidence>
<sequence length="806" mass="90251">MTPSLDVISSQADFFHLTGFALDRFTETNWLGRGQLVDFSDIIPYHTGSTRWRPAYYASQQAGFCRSAAELALQNGLLGPLPKPVQPAEASQSPRQQYKRESRNNHDYDDDDVIAYIYPAVGTQGYLEAAHSIDKSAASPLYLGPRRRRSRVVETSRSGPSDIFARYERERTVEEEEDEDEGQLHGDLDYEACIRVTFDNIPKTRYGLRVGRDSDAEFRVLDLPGVSAYHFALTFDANYRLIVRDLGSTCGTSVIYDDMKQGRWRSFDWIVGGSDFLQKVNTIVVKVTKFLQFRLVIPRHDVGSKSYRDRVDRFRAGTTDAEQVLDLGRLGPLSRVNTAVPSGARTPTSGPSRHVTVHKELGTGGFGVVYHVWNVSTGEEYALKEPKKGSGHDAQWKREIVIMKRISHVSAPSISACGESLTSPSQKHIVTLINSCLPPSPWLHLEYMPEGSISNHLHAGKSFDERECKQILAQSSDALAYLHSQDPRIVHRDVKPGNILILHRRPDDLFIKFADFGISREGDTLKTFCGTYAYLAPEVYEGKSITQRRRPTYTALVDVWSLGVVLARLLCGLPKQEGIYDMGVEWCESIRERVERALRQGHRQGRRQDLLSFVLKSMLCLDPDDRETAAECHKEALRLLFDSNNVPESDNDRGEADGHYQHQQSDTKGSTILAGKADGSCSSLSRYIYHTDDLLRRRRDRSCRAPSPETVVPLHAGQLLKKLRNPQDSLFYNSSFGDASDPDSGSDCSTGALTTVKISRGTVVEPQTQEQEDRPSDALIQEALVNSFNSETGTTLSVKRSRPASR</sequence>
<feature type="domain" description="Protein kinase" evidence="12">
    <location>
        <begin position="355"/>
        <end position="641"/>
    </location>
</feature>
<comment type="catalytic activity">
    <reaction evidence="8">
        <text>L-seryl-[protein] + ATP = O-phospho-L-seryl-[protein] + ADP + H(+)</text>
        <dbReference type="Rhea" id="RHEA:17989"/>
        <dbReference type="Rhea" id="RHEA-COMP:9863"/>
        <dbReference type="Rhea" id="RHEA-COMP:11604"/>
        <dbReference type="ChEBI" id="CHEBI:15378"/>
        <dbReference type="ChEBI" id="CHEBI:29999"/>
        <dbReference type="ChEBI" id="CHEBI:30616"/>
        <dbReference type="ChEBI" id="CHEBI:83421"/>
        <dbReference type="ChEBI" id="CHEBI:456216"/>
        <dbReference type="EC" id="2.7.11.1"/>
    </reaction>
</comment>
<dbReference type="PANTHER" id="PTHR44167">
    <property type="entry name" value="OVARIAN-SPECIFIC SERINE/THREONINE-PROTEIN KINASE LOK-RELATED"/>
    <property type="match status" value="1"/>
</dbReference>
<keyword evidence="3" id="KW-0723">Serine/threonine-protein kinase</keyword>
<evidence type="ECO:0000256" key="4">
    <source>
        <dbReference type="ARBA" id="ARBA00022741"/>
    </source>
</evidence>
<proteinExistence type="inferred from homology"/>
<accession>A0AAD4I2F4</accession>
<evidence type="ECO:0000256" key="2">
    <source>
        <dbReference type="ARBA" id="ARBA00012513"/>
    </source>
</evidence>
<comment type="catalytic activity">
    <reaction evidence="7">
        <text>L-threonyl-[protein] + ATP = O-phospho-L-threonyl-[protein] + ADP + H(+)</text>
        <dbReference type="Rhea" id="RHEA:46608"/>
        <dbReference type="Rhea" id="RHEA-COMP:11060"/>
        <dbReference type="Rhea" id="RHEA-COMP:11605"/>
        <dbReference type="ChEBI" id="CHEBI:15378"/>
        <dbReference type="ChEBI" id="CHEBI:30013"/>
        <dbReference type="ChEBI" id="CHEBI:30616"/>
        <dbReference type="ChEBI" id="CHEBI:61977"/>
        <dbReference type="ChEBI" id="CHEBI:456216"/>
        <dbReference type="EC" id="2.7.11.1"/>
    </reaction>
</comment>
<feature type="region of interest" description="Disordered" evidence="10">
    <location>
        <begin position="80"/>
        <end position="107"/>
    </location>
</feature>
<evidence type="ECO:0000259" key="11">
    <source>
        <dbReference type="PROSITE" id="PS50006"/>
    </source>
</evidence>
<dbReference type="InterPro" id="IPR008271">
    <property type="entry name" value="Ser/Thr_kinase_AS"/>
</dbReference>
<organism evidence="13 14">
    <name type="scientific">Staphylotrichum longicolle</name>
    <dbReference type="NCBI Taxonomy" id="669026"/>
    <lineage>
        <taxon>Eukaryota</taxon>
        <taxon>Fungi</taxon>
        <taxon>Dikarya</taxon>
        <taxon>Ascomycota</taxon>
        <taxon>Pezizomycotina</taxon>
        <taxon>Sordariomycetes</taxon>
        <taxon>Sordariomycetidae</taxon>
        <taxon>Sordariales</taxon>
        <taxon>Chaetomiaceae</taxon>
        <taxon>Staphylotrichum</taxon>
    </lineage>
</organism>
<dbReference type="PANTHER" id="PTHR44167:SF24">
    <property type="entry name" value="SERINE_THREONINE-PROTEIN KINASE CHK2"/>
    <property type="match status" value="1"/>
</dbReference>
<dbReference type="InterPro" id="IPR008984">
    <property type="entry name" value="SMAD_FHA_dom_sf"/>
</dbReference>
<reference evidence="13" key="1">
    <citation type="submission" date="2023-02" db="EMBL/GenBank/DDBJ databases">
        <authorList>
            <person name="Palmer J.M."/>
        </authorList>
    </citation>
    <scope>NUCLEOTIDE SEQUENCE</scope>
    <source>
        <strain evidence="13">FW57</strain>
    </source>
</reference>
<evidence type="ECO:0000256" key="10">
    <source>
        <dbReference type="SAM" id="MobiDB-lite"/>
    </source>
</evidence>